<feature type="transmembrane region" description="Helical" evidence="14">
    <location>
        <begin position="575"/>
        <end position="600"/>
    </location>
</feature>
<keyword evidence="10 14" id="KW-1133">Transmembrane helix</keyword>
<evidence type="ECO:0000256" key="4">
    <source>
        <dbReference type="ARBA" id="ARBA00022448"/>
    </source>
</evidence>
<dbReference type="PROSITE" id="PS50893">
    <property type="entry name" value="ABC_TRANSPORTER_2"/>
    <property type="match status" value="2"/>
</dbReference>
<dbReference type="CDD" id="cd03244">
    <property type="entry name" value="ABCC_MRP_domain2"/>
    <property type="match status" value="1"/>
</dbReference>
<feature type="transmembrane region" description="Helical" evidence="14">
    <location>
        <begin position="184"/>
        <end position="208"/>
    </location>
</feature>
<feature type="transmembrane region" description="Helical" evidence="14">
    <location>
        <begin position="1188"/>
        <end position="1206"/>
    </location>
</feature>
<evidence type="ECO:0000256" key="13">
    <source>
        <dbReference type="SAM" id="MobiDB-lite"/>
    </source>
</evidence>
<comment type="catalytic activity">
    <reaction evidence="12">
        <text>ATP + H2O + xenobioticSide 1 = ADP + phosphate + xenobioticSide 2.</text>
        <dbReference type="EC" id="7.6.2.2"/>
    </reaction>
</comment>
<dbReference type="Gene3D" id="3.40.50.300">
    <property type="entry name" value="P-loop containing nucleotide triphosphate hydrolases"/>
    <property type="match status" value="2"/>
</dbReference>
<dbReference type="EMBL" id="MTYJ01000422">
    <property type="protein sequence ID" value="OWA54554.1"/>
    <property type="molecule type" value="Genomic_DNA"/>
</dbReference>
<dbReference type="Gene3D" id="1.20.1560.10">
    <property type="entry name" value="ABC transporter type 1, transmembrane domain"/>
    <property type="match status" value="2"/>
</dbReference>
<dbReference type="EC" id="7.6.2.2" evidence="3"/>
<protein>
    <recommendedName>
        <fullName evidence="3">ABC-type xenobiotic transporter</fullName>
        <ecNumber evidence="3">7.6.2.2</ecNumber>
    </recommendedName>
</protein>
<dbReference type="Proteomes" id="UP000192578">
    <property type="component" value="Unassembled WGS sequence"/>
</dbReference>
<dbReference type="GO" id="GO:0005524">
    <property type="term" value="F:ATP binding"/>
    <property type="evidence" value="ECO:0007669"/>
    <property type="project" value="UniProtKB-KW"/>
</dbReference>
<keyword evidence="5 14" id="KW-0812">Transmembrane</keyword>
<dbReference type="InterPro" id="IPR011527">
    <property type="entry name" value="ABC1_TM_dom"/>
</dbReference>
<evidence type="ECO:0000256" key="1">
    <source>
        <dbReference type="ARBA" id="ARBA00004141"/>
    </source>
</evidence>
<evidence type="ECO:0000313" key="17">
    <source>
        <dbReference type="EMBL" id="OWA54554.1"/>
    </source>
</evidence>
<keyword evidence="18" id="KW-1185">Reference proteome</keyword>
<evidence type="ECO:0000259" key="15">
    <source>
        <dbReference type="PROSITE" id="PS50893"/>
    </source>
</evidence>
<keyword evidence="6" id="KW-0677">Repeat</keyword>
<feature type="transmembrane region" description="Helical" evidence="14">
    <location>
        <begin position="549"/>
        <end position="569"/>
    </location>
</feature>
<evidence type="ECO:0000256" key="3">
    <source>
        <dbReference type="ARBA" id="ARBA00012191"/>
    </source>
</evidence>
<evidence type="ECO:0000256" key="10">
    <source>
        <dbReference type="ARBA" id="ARBA00022989"/>
    </source>
</evidence>
<dbReference type="PANTHER" id="PTHR24223:SF330">
    <property type="entry name" value="ATP-BINDING CASSETTE SUB-FAMILY C MEMBER 10"/>
    <property type="match status" value="1"/>
</dbReference>
<dbReference type="SUPFAM" id="SSF52540">
    <property type="entry name" value="P-loop containing nucleoside triphosphate hydrolases"/>
    <property type="match status" value="2"/>
</dbReference>
<feature type="transmembrane region" description="Helical" evidence="14">
    <location>
        <begin position="1069"/>
        <end position="1087"/>
    </location>
</feature>
<feature type="domain" description="ABC transmembrane type-1" evidence="16">
    <location>
        <begin position="930"/>
        <end position="1215"/>
    </location>
</feature>
<comment type="similarity">
    <text evidence="2">Belongs to the ABC transporter superfamily. ABCC family. Conjugate transporter (TC 3.A.1.208) subfamily.</text>
</comment>
<evidence type="ECO:0000256" key="5">
    <source>
        <dbReference type="ARBA" id="ARBA00022692"/>
    </source>
</evidence>
<evidence type="ECO:0000256" key="12">
    <source>
        <dbReference type="ARBA" id="ARBA00034018"/>
    </source>
</evidence>
<feature type="transmembrane region" description="Helical" evidence="14">
    <location>
        <begin position="302"/>
        <end position="321"/>
    </location>
</feature>
<dbReference type="FunFam" id="1.20.1560.10:FF:000037">
    <property type="entry name" value="ATP-binding cassette subfamily C member 10"/>
    <property type="match status" value="1"/>
</dbReference>
<feature type="transmembrane region" description="Helical" evidence="14">
    <location>
        <begin position="442"/>
        <end position="469"/>
    </location>
</feature>
<feature type="transmembrane region" description="Helical" evidence="14">
    <location>
        <begin position="158"/>
        <end position="178"/>
    </location>
</feature>
<gene>
    <name evidence="17" type="ORF">BV898_18954</name>
</gene>
<evidence type="ECO:0000313" key="18">
    <source>
        <dbReference type="Proteomes" id="UP000192578"/>
    </source>
</evidence>
<dbReference type="FunFam" id="3.40.50.300:FF:000997">
    <property type="entry name" value="Multidrug resistance-associated protein 1"/>
    <property type="match status" value="1"/>
</dbReference>
<keyword evidence="4" id="KW-0813">Transport</keyword>
<dbReference type="OrthoDB" id="6500128at2759"/>
<feature type="domain" description="ABC transporter" evidence="15">
    <location>
        <begin position="631"/>
        <end position="867"/>
    </location>
</feature>
<feature type="transmembrane region" description="Helical" evidence="14">
    <location>
        <begin position="970"/>
        <end position="998"/>
    </location>
</feature>
<evidence type="ECO:0000256" key="7">
    <source>
        <dbReference type="ARBA" id="ARBA00022741"/>
    </source>
</evidence>
<evidence type="ECO:0000256" key="6">
    <source>
        <dbReference type="ARBA" id="ARBA00022737"/>
    </source>
</evidence>
<dbReference type="PROSITE" id="PS00211">
    <property type="entry name" value="ABC_TRANSPORTER_1"/>
    <property type="match status" value="1"/>
</dbReference>
<dbReference type="FunFam" id="1.20.1560.10:FF:000013">
    <property type="entry name" value="ABC transporter C family member 2"/>
    <property type="match status" value="1"/>
</dbReference>
<keyword evidence="9" id="KW-1278">Translocase</keyword>
<keyword evidence="8" id="KW-0067">ATP-binding</keyword>
<dbReference type="Pfam" id="PF00005">
    <property type="entry name" value="ABC_tran"/>
    <property type="match status" value="2"/>
</dbReference>
<dbReference type="GO" id="GO:0016020">
    <property type="term" value="C:membrane"/>
    <property type="evidence" value="ECO:0007669"/>
    <property type="project" value="UniProtKB-SubCell"/>
</dbReference>
<keyword evidence="11 14" id="KW-0472">Membrane</keyword>
<feature type="domain" description="ABC transporter" evidence="15">
    <location>
        <begin position="1244"/>
        <end position="1478"/>
    </location>
</feature>
<dbReference type="InterPro" id="IPR036640">
    <property type="entry name" value="ABC1_TM_sf"/>
</dbReference>
<evidence type="ECO:0000256" key="11">
    <source>
        <dbReference type="ARBA" id="ARBA00023136"/>
    </source>
</evidence>
<feature type="transmembrane region" description="Helical" evidence="14">
    <location>
        <begin position="41"/>
        <end position="60"/>
    </location>
</feature>
<evidence type="ECO:0000259" key="16">
    <source>
        <dbReference type="PROSITE" id="PS50929"/>
    </source>
</evidence>
<proteinExistence type="inferred from homology"/>
<dbReference type="InterPro" id="IPR003439">
    <property type="entry name" value="ABC_transporter-like_ATP-bd"/>
</dbReference>
<comment type="caution">
    <text evidence="17">The sequence shown here is derived from an EMBL/GenBank/DDBJ whole genome shotgun (WGS) entry which is preliminary data.</text>
</comment>
<reference evidence="18" key="1">
    <citation type="submission" date="2017-01" db="EMBL/GenBank/DDBJ databases">
        <title>Comparative genomics of anhydrobiosis in the tardigrade Hypsibius dujardini.</title>
        <authorList>
            <person name="Yoshida Y."/>
            <person name="Koutsovoulos G."/>
            <person name="Laetsch D."/>
            <person name="Stevens L."/>
            <person name="Kumar S."/>
            <person name="Horikawa D."/>
            <person name="Ishino K."/>
            <person name="Komine S."/>
            <person name="Tomita M."/>
            <person name="Blaxter M."/>
            <person name="Arakawa K."/>
        </authorList>
    </citation>
    <scope>NUCLEOTIDE SEQUENCE [LARGE SCALE GENOMIC DNA]</scope>
    <source>
        <strain evidence="18">Z151</strain>
    </source>
</reference>
<feature type="transmembrane region" description="Helical" evidence="14">
    <location>
        <begin position="1157"/>
        <end position="1176"/>
    </location>
</feature>
<evidence type="ECO:0000256" key="2">
    <source>
        <dbReference type="ARBA" id="ARBA00009726"/>
    </source>
</evidence>
<dbReference type="Pfam" id="PF00664">
    <property type="entry name" value="ABC_membrane"/>
    <property type="match status" value="2"/>
</dbReference>
<dbReference type="InterPro" id="IPR050173">
    <property type="entry name" value="ABC_transporter_C-like"/>
</dbReference>
<dbReference type="SMART" id="SM00382">
    <property type="entry name" value="AAA"/>
    <property type="match status" value="2"/>
</dbReference>
<dbReference type="FunFam" id="3.40.50.300:FF:000610">
    <property type="entry name" value="Multidrug resistance-associated ABC transporter"/>
    <property type="match status" value="1"/>
</dbReference>
<accession>A0A9X6NJR6</accession>
<dbReference type="CDD" id="cd18598">
    <property type="entry name" value="ABC_6TM_MRP7_D1_like"/>
    <property type="match status" value="1"/>
</dbReference>
<dbReference type="CDD" id="cd18605">
    <property type="entry name" value="ABC_6TM_MRP7_D2_like"/>
    <property type="match status" value="1"/>
</dbReference>
<dbReference type="SUPFAM" id="SSF90123">
    <property type="entry name" value="ABC transporter transmembrane region"/>
    <property type="match status" value="2"/>
</dbReference>
<dbReference type="PANTHER" id="PTHR24223">
    <property type="entry name" value="ATP-BINDING CASSETTE SUB-FAMILY C"/>
    <property type="match status" value="1"/>
</dbReference>
<organism evidence="17 18">
    <name type="scientific">Hypsibius exemplaris</name>
    <name type="common">Freshwater tardigrade</name>
    <dbReference type="NCBI Taxonomy" id="2072580"/>
    <lineage>
        <taxon>Eukaryota</taxon>
        <taxon>Metazoa</taxon>
        <taxon>Ecdysozoa</taxon>
        <taxon>Tardigrada</taxon>
        <taxon>Eutardigrada</taxon>
        <taxon>Parachela</taxon>
        <taxon>Hypsibioidea</taxon>
        <taxon>Hypsibiidae</taxon>
        <taxon>Hypsibius</taxon>
    </lineage>
</organism>
<comment type="subcellular location">
    <subcellularLocation>
        <location evidence="1">Membrane</location>
        <topology evidence="1">Multi-pass membrane protein</topology>
    </subcellularLocation>
</comment>
<dbReference type="InterPro" id="IPR027417">
    <property type="entry name" value="P-loop_NTPase"/>
</dbReference>
<evidence type="ECO:0000256" key="8">
    <source>
        <dbReference type="ARBA" id="ARBA00022840"/>
    </source>
</evidence>
<dbReference type="GO" id="GO:0016887">
    <property type="term" value="F:ATP hydrolysis activity"/>
    <property type="evidence" value="ECO:0007669"/>
    <property type="project" value="InterPro"/>
</dbReference>
<dbReference type="InterPro" id="IPR003593">
    <property type="entry name" value="AAA+_ATPase"/>
</dbReference>
<name>A0A9X6NJR6_HYPEX</name>
<dbReference type="PROSITE" id="PS50929">
    <property type="entry name" value="ABC_TM1F"/>
    <property type="match status" value="2"/>
</dbReference>
<dbReference type="InterPro" id="IPR017871">
    <property type="entry name" value="ABC_transporter-like_CS"/>
</dbReference>
<evidence type="ECO:0000256" key="9">
    <source>
        <dbReference type="ARBA" id="ARBA00022967"/>
    </source>
</evidence>
<keyword evidence="7" id="KW-0547">Nucleotide-binding</keyword>
<feature type="transmembrane region" description="Helical" evidence="14">
    <location>
        <begin position="119"/>
        <end position="137"/>
    </location>
</feature>
<dbReference type="CDD" id="cd03250">
    <property type="entry name" value="ABCC_MRP_domain1"/>
    <property type="match status" value="1"/>
</dbReference>
<sequence>MMDVWTWRSFCSSYANSTDSNGALQIWLPEMQDFSECFHDLSQTVAYAVFLCGIILLILRSAAVRRRSRRYLYTSTQNSSLNWKLGSFAACGIFVTIFVRQTWLLADTALRIKLGMASHFHHASAILAWTAFLYLHIGKRSDSQHGFFLAQRMVQISLWFPVLAISVFELWSAIGGVFLGMPALYSVCCYILFAGQCLLLISFLGALAGGESVAGSAREVASLLPAPEMEAENDVSGIPTAYENSGLLSRTVIAWAGGLVKNGRYLKTADDLFHLPKNLQFLESGQVFRTKLAADRKVSRTFLVRILWSMWGGSWLLIGLLELLSVAANYTTPICLQKLVEFFETGDADPTDGYGWAAALIVASVVTSMLHTHCGLMNGKLSISVTGVLIDSIYRKLFCVYGADLSGPEISGKVVNLIGTDCGRINAVLVELHEFWILPLEIVIALYLLYLQVGVAFLGGIGVMLVMLGMNQLLAKRIMHYEEGKQAASDARVKIVQDILNCIRVIKFHAWEDFFQQRVDAVREKELRFLRGTNLCGAMMESICQTIPLGLAVMTFLIYVLMGNTLTAAKVFTSIALFHMLTVPILQIAWTLLGTIEMWVSLKRVQQFFRLPDLVPSQLYSTLNLSDASEIRCEAAEFSAQTSEEVHSDADTVKFMHDITLDMAAGEFIGITGRIGSGKTVLLNSILGELHKTSGDLFIKDSLLRSGFGYAPQEPWILQGTVRENILFGAEDIDLTRYQQVLECCALTTDLENLSNGDATEIGERGVTLSGGQKARLSLARAVYQDKPVIFLDDPLAAVDPHVAATIYTKCFLGMLRPKLRVLVTHNVECLRECDRVIVLKDGAITAMGTPDEVLSLPDLDEVVRPTTVGRQTSVRSVKSDGGGPDGEEEEKEVAPLVDVEESRSGTVKWSVYVALFRAIGWPAVVSIFLFAVLGQVGVNACDVWLSYWIGHTPSSNSTNGTDDDSRFFLTVYGSIAGGAAVFSIFWPMILFLSYLAAARTFHRLLLNAVLKAKMHFFDSTPSGRILNRFSKDVNSSDDTLPLFCLLLLAELLGVIGTLVVIIYSMPSFAAIVAPVAVVFYFIQAYYRHAARELKRLNSTTLSPLYSLYAETIQGLTTIRSMRASDRFCQRFSRLLVAQQRVQFATLGAQVWLELRLELLGILLICGVLLVGFLATEHSAAVGLSLSYSLSVVSALISLITSFILFEKAMVNLERIKQYIDDVEPEIFDGPLTTTPDWPETGRIDIDNLCVRYREDLPDVLNNVQLHIRAGEKVGIVGRTGAGKSSLMLALFRIVEAASGTITIDDVKISLVNLKHLRSRLTIIPQTASLFDASIRDNLDPLQRYSDEQVWSAVDKCHLKPLIEKIGGDLSCQVGDNGKNLSAGEKQLISLARAHLSNSKIICLDEATANIDFETDVLVQQTIRECLGESTILTIAHRVQTVMDCDRVIVMSNGRICEEGRPGDLMQQADSRFFQLVQQSKSIGEVR</sequence>
<feature type="region of interest" description="Disordered" evidence="13">
    <location>
        <begin position="874"/>
        <end position="894"/>
    </location>
</feature>
<dbReference type="GO" id="GO:0008559">
    <property type="term" value="F:ABC-type xenobiotic transporter activity"/>
    <property type="evidence" value="ECO:0007669"/>
    <property type="project" value="UniProtKB-EC"/>
</dbReference>
<feature type="transmembrane region" description="Helical" evidence="14">
    <location>
        <begin position="81"/>
        <end position="99"/>
    </location>
</feature>
<feature type="domain" description="ABC transmembrane type-1" evidence="16">
    <location>
        <begin position="316"/>
        <end position="597"/>
    </location>
</feature>
<feature type="transmembrane region" description="Helical" evidence="14">
    <location>
        <begin position="1041"/>
        <end position="1063"/>
    </location>
</feature>
<evidence type="ECO:0000256" key="14">
    <source>
        <dbReference type="SAM" id="Phobius"/>
    </source>
</evidence>